<evidence type="ECO:0000259" key="3">
    <source>
        <dbReference type="Pfam" id="PF03629"/>
    </source>
</evidence>
<dbReference type="PANTHER" id="PTHR22901">
    <property type="entry name" value="SIALATE O-ACETYLESTERASE"/>
    <property type="match status" value="1"/>
</dbReference>
<keyword evidence="2" id="KW-0732">Signal</keyword>
<evidence type="ECO:0000313" key="4">
    <source>
        <dbReference type="EMBL" id="MFD2864125.1"/>
    </source>
</evidence>
<name>A0ABW5XKK0_9SPHI</name>
<evidence type="ECO:0000256" key="1">
    <source>
        <dbReference type="ARBA" id="ARBA00022801"/>
    </source>
</evidence>
<protein>
    <submittedName>
        <fullName evidence="4">Sialate O-acetylesterase</fullName>
    </submittedName>
</protein>
<feature type="domain" description="Sialate O-acetylesterase" evidence="3">
    <location>
        <begin position="332"/>
        <end position="420"/>
    </location>
</feature>
<dbReference type="Pfam" id="PF03629">
    <property type="entry name" value="SASA"/>
    <property type="match status" value="1"/>
</dbReference>
<dbReference type="RefSeq" id="WP_377124336.1">
    <property type="nucleotide sequence ID" value="NZ_JBHUON010000004.1"/>
</dbReference>
<dbReference type="Gene3D" id="3.40.50.1110">
    <property type="entry name" value="SGNH hydrolase"/>
    <property type="match status" value="1"/>
</dbReference>
<feature type="signal peptide" evidence="2">
    <location>
        <begin position="1"/>
        <end position="19"/>
    </location>
</feature>
<dbReference type="PANTHER" id="PTHR22901:SF0">
    <property type="entry name" value="SIALATE O-ACETYLESTERASE"/>
    <property type="match status" value="1"/>
</dbReference>
<gene>
    <name evidence="4" type="ORF">ACFSYC_05435</name>
</gene>
<accession>A0ABW5XKK0</accession>
<dbReference type="Proteomes" id="UP001597601">
    <property type="component" value="Unassembled WGS sequence"/>
</dbReference>
<keyword evidence="1" id="KW-0378">Hydrolase</keyword>
<proteinExistence type="predicted"/>
<dbReference type="InterPro" id="IPR036514">
    <property type="entry name" value="SGNH_hydro_sf"/>
</dbReference>
<evidence type="ECO:0000256" key="2">
    <source>
        <dbReference type="SAM" id="SignalP"/>
    </source>
</evidence>
<organism evidence="4 5">
    <name type="scientific">Mucilaginibacter antarcticus</name>
    <dbReference type="NCBI Taxonomy" id="1855725"/>
    <lineage>
        <taxon>Bacteria</taxon>
        <taxon>Pseudomonadati</taxon>
        <taxon>Bacteroidota</taxon>
        <taxon>Sphingobacteriia</taxon>
        <taxon>Sphingobacteriales</taxon>
        <taxon>Sphingobacteriaceae</taxon>
        <taxon>Mucilaginibacter</taxon>
    </lineage>
</organism>
<dbReference type="InterPro" id="IPR005181">
    <property type="entry name" value="SASA"/>
</dbReference>
<feature type="chain" id="PRO_5045812355" evidence="2">
    <location>
        <begin position="20"/>
        <end position="566"/>
    </location>
</feature>
<sequence length="566" mass="62926">MRIFLLFTLFLVRFHPAFADVRTSKMFGDNMVLQRGMAVPVFGWADPGEQVTIDFMDKSYTTTAGTDGKWKLKLGKYKAGGPYQMRINGKSNVLNYSNILIGEVWLASGQSNMEFGIQTDKNGKDAIAKATDNQIHLFYVPMMLSLTRQDDMVKLNESDMVNARWVVCSPEVLDTKSFAWHGFSAVGYYFAQQIRKSTGVPVGMIGSYRGGTPAESWMTREGLAKDPAFTKYVNRYDYLAKNYETAKASYPQRQALYRDSLKLWKEEVEPIYNQTVKQWDADVVAARTNGQLAPVRPKPSRPMPANPADPLGGYQAPTVCFNGVIAPIVGYGIKGVIWYQGESNADSFKDAVEYKDLFPRMITNWRDEWGQGDFPFLYVQLPNFRAAAITPSSGNWPWLREAQEKTLSLPNTGMAVITDAGEAMDIHPSDKSDPGNRLGLVALHDIYGKKVVASGPVYKSMKVDGNKIIISFDDIHKGLIIGRPNADGIVNNSPAELKGFGIAGADHKFVWAKAVMKGNKIIVYADGITIPEAVRYNWADNPPGNLYNKDGLPARPFRTDSWAPAL</sequence>
<evidence type="ECO:0000313" key="5">
    <source>
        <dbReference type="Proteomes" id="UP001597601"/>
    </source>
</evidence>
<dbReference type="EMBL" id="JBHUON010000004">
    <property type="protein sequence ID" value="MFD2864125.1"/>
    <property type="molecule type" value="Genomic_DNA"/>
</dbReference>
<reference evidence="5" key="1">
    <citation type="journal article" date="2019" name="Int. J. Syst. Evol. Microbiol.">
        <title>The Global Catalogue of Microorganisms (GCM) 10K type strain sequencing project: providing services to taxonomists for standard genome sequencing and annotation.</title>
        <authorList>
            <consortium name="The Broad Institute Genomics Platform"/>
            <consortium name="The Broad Institute Genome Sequencing Center for Infectious Disease"/>
            <person name="Wu L."/>
            <person name="Ma J."/>
        </authorList>
    </citation>
    <scope>NUCLEOTIDE SEQUENCE [LARGE SCALE GENOMIC DNA]</scope>
    <source>
        <strain evidence="5">KCTC 52232</strain>
    </source>
</reference>
<dbReference type="SUPFAM" id="SSF52266">
    <property type="entry name" value="SGNH hydrolase"/>
    <property type="match status" value="1"/>
</dbReference>
<dbReference type="InterPro" id="IPR039329">
    <property type="entry name" value="SIAE"/>
</dbReference>
<keyword evidence="5" id="KW-1185">Reference proteome</keyword>
<comment type="caution">
    <text evidence="4">The sequence shown here is derived from an EMBL/GenBank/DDBJ whole genome shotgun (WGS) entry which is preliminary data.</text>
</comment>